<dbReference type="OrthoDB" id="9794954at2"/>
<keyword evidence="5" id="KW-0411">Iron-sulfur</keyword>
<protein>
    <submittedName>
        <fullName evidence="7">4Fe-4S dicluster domain-containing protein</fullName>
    </submittedName>
</protein>
<evidence type="ECO:0000313" key="8">
    <source>
        <dbReference type="Proteomes" id="UP000271256"/>
    </source>
</evidence>
<gene>
    <name evidence="7" type="ORF">D7024_09210</name>
</gene>
<dbReference type="Gene3D" id="1.10.1060.10">
    <property type="entry name" value="Alpha-helical ferredoxin"/>
    <property type="match status" value="1"/>
</dbReference>
<evidence type="ECO:0000256" key="5">
    <source>
        <dbReference type="ARBA" id="ARBA00023014"/>
    </source>
</evidence>
<accession>A0A494WXT0</accession>
<sequence>MSSDQVATGVINLSEGDSSLANEIKELGGEELMECIQCAKCAAACPMVLAGFPFFNKRIIQAIFLGLRDALLDDSSIWACQSCNRCTEVCPREVNPFEIIQAMRRVAIREFALPTLSIEGLKSLYDTGHAVYLAGAGNTRAKVGLPEKPPSTVANPEALKELQAVIRKTALADLGIIPMDESGVKETCEV</sequence>
<dbReference type="PANTHER" id="PTHR43255">
    <property type="entry name" value="IRON-SULFUR-BINDING OXIDOREDUCTASE FADF-RELATED-RELATED"/>
    <property type="match status" value="1"/>
</dbReference>
<name>A0A494WXT0_9FIRM</name>
<evidence type="ECO:0000256" key="3">
    <source>
        <dbReference type="ARBA" id="ARBA00023002"/>
    </source>
</evidence>
<comment type="caution">
    <text evidence="7">The sequence shown here is derived from an EMBL/GenBank/DDBJ whole genome shotgun (WGS) entry which is preliminary data.</text>
</comment>
<evidence type="ECO:0000259" key="6">
    <source>
        <dbReference type="PROSITE" id="PS51379"/>
    </source>
</evidence>
<keyword evidence="2" id="KW-0479">Metal-binding</keyword>
<dbReference type="GO" id="GO:0046872">
    <property type="term" value="F:metal ion binding"/>
    <property type="evidence" value="ECO:0007669"/>
    <property type="project" value="UniProtKB-KW"/>
</dbReference>
<evidence type="ECO:0000313" key="7">
    <source>
        <dbReference type="EMBL" id="RKO67112.1"/>
    </source>
</evidence>
<dbReference type="AlphaFoldDB" id="A0A494WXT0"/>
<dbReference type="GO" id="GO:0005886">
    <property type="term" value="C:plasma membrane"/>
    <property type="evidence" value="ECO:0007669"/>
    <property type="project" value="TreeGrafter"/>
</dbReference>
<dbReference type="GO" id="GO:0051539">
    <property type="term" value="F:4 iron, 4 sulfur cluster binding"/>
    <property type="evidence" value="ECO:0007669"/>
    <property type="project" value="UniProtKB-KW"/>
</dbReference>
<dbReference type="RefSeq" id="WP_121451526.1">
    <property type="nucleotide sequence ID" value="NZ_RBWE01000001.1"/>
</dbReference>
<proteinExistence type="predicted"/>
<dbReference type="EMBL" id="RBWE01000001">
    <property type="protein sequence ID" value="RKO67112.1"/>
    <property type="molecule type" value="Genomic_DNA"/>
</dbReference>
<dbReference type="InterPro" id="IPR017900">
    <property type="entry name" value="4Fe4S_Fe_S_CS"/>
</dbReference>
<reference evidence="7 8" key="1">
    <citation type="submission" date="2018-10" db="EMBL/GenBank/DDBJ databases">
        <authorList>
            <person name="Grouzdev D.S."/>
            <person name="Krutkina M.S."/>
            <person name="Tourova T.P."/>
            <person name="Nazina T.N."/>
        </authorList>
    </citation>
    <scope>NUCLEOTIDE SEQUENCE [LARGE SCALE GENOMIC DNA]</scope>
    <source>
        <strain evidence="7 8">435</strain>
    </source>
</reference>
<dbReference type="Pfam" id="PF13183">
    <property type="entry name" value="Fer4_8"/>
    <property type="match status" value="1"/>
</dbReference>
<keyword evidence="1" id="KW-0004">4Fe-4S</keyword>
<feature type="domain" description="4Fe-4S ferredoxin-type" evidence="6">
    <location>
        <begin position="68"/>
        <end position="100"/>
    </location>
</feature>
<dbReference type="PROSITE" id="PS51379">
    <property type="entry name" value="4FE4S_FER_2"/>
    <property type="match status" value="1"/>
</dbReference>
<keyword evidence="3" id="KW-0560">Oxidoreductase</keyword>
<dbReference type="InterPro" id="IPR017896">
    <property type="entry name" value="4Fe4S_Fe-S-bd"/>
</dbReference>
<keyword evidence="8" id="KW-1185">Reference proteome</keyword>
<dbReference type="PANTHER" id="PTHR43255:SF1">
    <property type="entry name" value="IRON-SULFUR-BINDING OXIDOREDUCTASE FADF-RELATED"/>
    <property type="match status" value="1"/>
</dbReference>
<evidence type="ECO:0000256" key="4">
    <source>
        <dbReference type="ARBA" id="ARBA00023004"/>
    </source>
</evidence>
<dbReference type="SUPFAM" id="SSF46548">
    <property type="entry name" value="alpha-helical ferredoxin"/>
    <property type="match status" value="1"/>
</dbReference>
<evidence type="ECO:0000256" key="1">
    <source>
        <dbReference type="ARBA" id="ARBA00022485"/>
    </source>
</evidence>
<dbReference type="InterPro" id="IPR051460">
    <property type="entry name" value="HdrC_iron-sulfur_subunit"/>
</dbReference>
<evidence type="ECO:0000256" key="2">
    <source>
        <dbReference type="ARBA" id="ARBA00022723"/>
    </source>
</evidence>
<dbReference type="PROSITE" id="PS00198">
    <property type="entry name" value="4FE4S_FER_1"/>
    <property type="match status" value="2"/>
</dbReference>
<keyword evidence="4" id="KW-0408">Iron</keyword>
<dbReference type="Proteomes" id="UP000271256">
    <property type="component" value="Unassembled WGS sequence"/>
</dbReference>
<dbReference type="InterPro" id="IPR009051">
    <property type="entry name" value="Helical_ferredxn"/>
</dbReference>
<dbReference type="GO" id="GO:0016491">
    <property type="term" value="F:oxidoreductase activity"/>
    <property type="evidence" value="ECO:0007669"/>
    <property type="project" value="UniProtKB-KW"/>
</dbReference>
<organism evidence="7 8">
    <name type="scientific">Desulfofundulus salinus</name>
    <dbReference type="NCBI Taxonomy" id="2419843"/>
    <lineage>
        <taxon>Bacteria</taxon>
        <taxon>Bacillati</taxon>
        <taxon>Bacillota</taxon>
        <taxon>Clostridia</taxon>
        <taxon>Eubacteriales</taxon>
        <taxon>Peptococcaceae</taxon>
        <taxon>Desulfofundulus</taxon>
    </lineage>
</organism>